<keyword evidence="9" id="KW-1185">Reference proteome</keyword>
<evidence type="ECO:0000256" key="5">
    <source>
        <dbReference type="ARBA" id="ARBA00022723"/>
    </source>
</evidence>
<feature type="compositionally biased region" description="Polar residues" evidence="7">
    <location>
        <begin position="426"/>
        <end position="438"/>
    </location>
</feature>
<name>A0ABM4FSF2_9AVES</name>
<evidence type="ECO:0000313" key="10">
    <source>
        <dbReference type="RefSeq" id="XP_067167867.1"/>
    </source>
</evidence>
<dbReference type="EC" id="2.3.2.27" evidence="3"/>
<feature type="compositionally biased region" description="Polar residues" evidence="7">
    <location>
        <begin position="376"/>
        <end position="392"/>
    </location>
</feature>
<evidence type="ECO:0000256" key="4">
    <source>
        <dbReference type="ARBA" id="ARBA00022679"/>
    </source>
</evidence>
<dbReference type="Pfam" id="PF18102">
    <property type="entry name" value="DTC"/>
    <property type="match status" value="1"/>
</dbReference>
<feature type="compositionally biased region" description="Polar residues" evidence="7">
    <location>
        <begin position="850"/>
        <end position="865"/>
    </location>
</feature>
<feature type="region of interest" description="Disordered" evidence="7">
    <location>
        <begin position="565"/>
        <end position="608"/>
    </location>
</feature>
<dbReference type="InterPro" id="IPR000504">
    <property type="entry name" value="RRM_dom"/>
</dbReference>
<feature type="compositionally biased region" description="Polar residues" evidence="7">
    <location>
        <begin position="520"/>
        <end position="538"/>
    </location>
</feature>
<keyword evidence="4" id="KW-0808">Transferase</keyword>
<dbReference type="GeneID" id="136994334"/>
<accession>A0ABM4FSF2</accession>
<keyword evidence="5" id="KW-0479">Metal-binding</keyword>
<dbReference type="Pfam" id="PF23222">
    <property type="entry name" value="RRM_PARP14_1"/>
    <property type="match status" value="1"/>
</dbReference>
<comment type="catalytic activity">
    <reaction evidence="1">
        <text>S-ubiquitinyl-[E2 ubiquitin-conjugating enzyme]-L-cysteine + [acceptor protein]-L-lysine = [E2 ubiquitin-conjugating enzyme]-L-cysteine + N(6)-ubiquitinyl-[acceptor protein]-L-lysine.</text>
        <dbReference type="EC" id="2.3.2.27"/>
    </reaction>
</comment>
<dbReference type="PANTHER" id="PTHR12622">
    <property type="entry name" value="DELTEX-RELATED"/>
    <property type="match status" value="1"/>
</dbReference>
<evidence type="ECO:0000256" key="1">
    <source>
        <dbReference type="ARBA" id="ARBA00000900"/>
    </source>
</evidence>
<feature type="compositionally biased region" description="Polar residues" evidence="7">
    <location>
        <begin position="976"/>
        <end position="988"/>
    </location>
</feature>
<dbReference type="InterPro" id="IPR057051">
    <property type="entry name" value="PARP14_RPM_1"/>
</dbReference>
<evidence type="ECO:0000313" key="9">
    <source>
        <dbReference type="Proteomes" id="UP001652627"/>
    </source>
</evidence>
<proteinExistence type="predicted"/>
<dbReference type="Gene3D" id="3.30.390.130">
    <property type="match status" value="1"/>
</dbReference>
<dbReference type="InterPro" id="IPR012677">
    <property type="entry name" value="Nucleotide-bd_a/b_plait_sf"/>
</dbReference>
<dbReference type="InterPro" id="IPR039399">
    <property type="entry name" value="Deltex_C_sf"/>
</dbReference>
<dbReference type="InterPro" id="IPR039398">
    <property type="entry name" value="Deltex_fam"/>
</dbReference>
<reference evidence="10" key="1">
    <citation type="submission" date="2025-08" db="UniProtKB">
        <authorList>
            <consortium name="RefSeq"/>
        </authorList>
    </citation>
    <scope>IDENTIFICATION</scope>
    <source>
        <tissue evidence="10">Blood</tissue>
    </source>
</reference>
<keyword evidence="6" id="KW-0694">RNA-binding</keyword>
<feature type="compositionally biased region" description="Polar residues" evidence="7">
    <location>
        <begin position="464"/>
        <end position="473"/>
    </location>
</feature>
<evidence type="ECO:0000256" key="3">
    <source>
        <dbReference type="ARBA" id="ARBA00012483"/>
    </source>
</evidence>
<evidence type="ECO:0000259" key="8">
    <source>
        <dbReference type="PROSITE" id="PS50102"/>
    </source>
</evidence>
<dbReference type="Proteomes" id="UP001652627">
    <property type="component" value="Chromosome 28"/>
</dbReference>
<organism evidence="9 10">
    <name type="scientific">Apteryx mantelli</name>
    <name type="common">North Island brown kiwi</name>
    <dbReference type="NCBI Taxonomy" id="2696672"/>
    <lineage>
        <taxon>Eukaryota</taxon>
        <taxon>Metazoa</taxon>
        <taxon>Chordata</taxon>
        <taxon>Craniata</taxon>
        <taxon>Vertebrata</taxon>
        <taxon>Euteleostomi</taxon>
        <taxon>Archelosauria</taxon>
        <taxon>Archosauria</taxon>
        <taxon>Dinosauria</taxon>
        <taxon>Saurischia</taxon>
        <taxon>Theropoda</taxon>
        <taxon>Coelurosauria</taxon>
        <taxon>Aves</taxon>
        <taxon>Palaeognathae</taxon>
        <taxon>Apterygiformes</taxon>
        <taxon>Apterygidae</taxon>
        <taxon>Apteryx</taxon>
    </lineage>
</organism>
<feature type="region of interest" description="Disordered" evidence="7">
    <location>
        <begin position="484"/>
        <end position="503"/>
    </location>
</feature>
<feature type="region of interest" description="Disordered" evidence="7">
    <location>
        <begin position="454"/>
        <end position="473"/>
    </location>
</feature>
<dbReference type="RefSeq" id="XP_067167867.1">
    <property type="nucleotide sequence ID" value="XM_067311766.1"/>
</dbReference>
<feature type="region of interest" description="Disordered" evidence="7">
    <location>
        <begin position="897"/>
        <end position="932"/>
    </location>
</feature>
<evidence type="ECO:0000256" key="7">
    <source>
        <dbReference type="SAM" id="MobiDB-lite"/>
    </source>
</evidence>
<feature type="region of interest" description="Disordered" evidence="7">
    <location>
        <begin position="841"/>
        <end position="867"/>
    </location>
</feature>
<feature type="region of interest" description="Disordered" evidence="7">
    <location>
        <begin position="966"/>
        <end position="988"/>
    </location>
</feature>
<dbReference type="PROSITE" id="PS50102">
    <property type="entry name" value="RRM"/>
    <property type="match status" value="1"/>
</dbReference>
<feature type="compositionally biased region" description="Polar residues" evidence="7">
    <location>
        <begin position="484"/>
        <end position="497"/>
    </location>
</feature>
<comment type="pathway">
    <text evidence="2">Protein modification; protein ubiquitination.</text>
</comment>
<evidence type="ECO:0000256" key="6">
    <source>
        <dbReference type="PROSITE-ProRule" id="PRU00176"/>
    </source>
</evidence>
<gene>
    <name evidence="10" type="primary">LOC136994334</name>
</gene>
<dbReference type="InterPro" id="IPR039396">
    <property type="entry name" value="Deltex_C"/>
</dbReference>
<feature type="region of interest" description="Disordered" evidence="7">
    <location>
        <begin position="374"/>
        <end position="415"/>
    </location>
</feature>
<feature type="region of interest" description="Disordered" evidence="7">
    <location>
        <begin position="425"/>
        <end position="444"/>
    </location>
</feature>
<feature type="domain" description="RRM" evidence="8">
    <location>
        <begin position="4"/>
        <end position="88"/>
    </location>
</feature>
<feature type="region of interest" description="Disordered" evidence="7">
    <location>
        <begin position="516"/>
        <end position="541"/>
    </location>
</feature>
<dbReference type="Gene3D" id="3.30.70.330">
    <property type="match status" value="1"/>
</dbReference>
<evidence type="ECO:0000256" key="2">
    <source>
        <dbReference type="ARBA" id="ARBA00004906"/>
    </source>
</evidence>
<sequence length="1167" mass="126906">MAGRTVRVSGLPADLPPDRVADKLTIHFLRARHSGGEIADVRVLPGAPACALVTFEEAAVAQRVLEAQEHVLSVGGKRYPLEVTAHAPELSPDEIFIHVYMIVDYGKLPAGKTLLRTLHKGYSSVQINFDSKDTHCIVKGPFTELQAFSRDLLCSLNIKSQPVGEILLPGSSHEAQGTKIHDQQQVPVSVESAPKTVKLAHWDQACEKAAEVPSHRVPVDGEAMEQLEDFSLVMDSDIYLYMQRFCAHEYHRVLHQHHVDVVDVSSDGIVILYLQPSAGVSGDMDALGQARLALQQLYQQLEVSLRKEKIDKRGLDADNQTQRTPLSRELQKLYPQLLCHEDERQLYLIGNLVDVSQARQYLRDFSTRRKAAHTVSKLSSSLPSHPVTSHTTEAALHKPKSPMDASPSRLSPGRLELKGEPKLAANFSTPKASRSQASPGILLNQDSPLVGQAQLSGKHLSETDALSPSDPTALNQQVQPCVTATNVGSGSAGGSQQKDPKEWARVKGGAVLTRPKTLSPFESNENSILQHSGDSKGSTLIKHRPLTSLSGTFQSLNLFDTTRTSSTLDAKPSESKTSLRRSNSFSLPKSKESNKPQDTARAISGGSRVSEDMSLDSLQWSYLKNVCCSAIDELCRDGGVQISEHRAGDCTVLTLQAEDRNKLCKAKWKVEKLVQKCPDLVCQSMSYSELAIDGPDDNALSELCSLLQGSSLKVGLSKDKYKLYLACPKEMLSGVTEAFQVFSSRRLCALKASSVSPGPARALSAEPPSAIQPSRSQDAMLGAALPESLESLHMGLQHLDINDKAAHSVELRAFQLQGPEEMKAPSPWQFQQALGQEETNDYADPGAVQGGSSRLSPTGVDNQSPAGLRESQELLKTKLSTGEPDIARLKQVLPDRFQFARHKSRGGRKEERGHLRSPVPAADGAPHSLPTWLYRTSTPELHQATAEQSPAAEPRGQERALLPLGRTNAEEEPDLSSLQTRGPSPGQETCKTPLNRCDACQDSCVTCQAPCGHALCRTCFAADSTQPACCRSTSVAPGCKLSGTFRLSSLSQSLPGYYRDLTLQVVYNIPDGVQGVGDPCPGHPYRGGTFHAYLPDNREGQKTAVLLKKAFEHGLTFQIKSFNGEGRVTWGHIPHKTSWDGGKARNGYPDAQYLHEVCTVLKKLGIA</sequence>
<protein>
    <recommendedName>
        <fullName evidence="3">RING-type E3 ubiquitin transferase</fullName>
        <ecNumber evidence="3">2.3.2.27</ecNumber>
    </recommendedName>
</protein>